<evidence type="ECO:0000256" key="9">
    <source>
        <dbReference type="ARBA" id="ARBA00049893"/>
    </source>
</evidence>
<comment type="catalytic activity">
    <reaction evidence="9">
        <text>S-methyl-5'-thioadenosine + phosphate = 5-(methylsulfanyl)-alpha-D-ribose 1-phosphate + adenine</text>
        <dbReference type="Rhea" id="RHEA:11852"/>
        <dbReference type="ChEBI" id="CHEBI:16708"/>
        <dbReference type="ChEBI" id="CHEBI:17509"/>
        <dbReference type="ChEBI" id="CHEBI:43474"/>
        <dbReference type="ChEBI" id="CHEBI:58533"/>
        <dbReference type="EC" id="2.4.2.28"/>
    </reaction>
    <physiologicalReaction direction="left-to-right" evidence="9">
        <dbReference type="Rhea" id="RHEA:11853"/>
    </physiologicalReaction>
</comment>
<dbReference type="SUPFAM" id="SSF64438">
    <property type="entry name" value="CNF1/YfiH-like putative cysteine hydrolases"/>
    <property type="match status" value="1"/>
</dbReference>
<evidence type="ECO:0000256" key="8">
    <source>
        <dbReference type="ARBA" id="ARBA00048968"/>
    </source>
</evidence>
<dbReference type="GO" id="GO:0017061">
    <property type="term" value="F:S-methyl-5-thioadenosine phosphorylase activity"/>
    <property type="evidence" value="ECO:0007669"/>
    <property type="project" value="UniProtKB-EC"/>
</dbReference>
<dbReference type="InterPro" id="IPR011324">
    <property type="entry name" value="Cytotoxic_necrot_fac-like_cat"/>
</dbReference>
<dbReference type="GO" id="GO:0016787">
    <property type="term" value="F:hydrolase activity"/>
    <property type="evidence" value="ECO:0007669"/>
    <property type="project" value="UniProtKB-KW"/>
</dbReference>
<evidence type="ECO:0000256" key="10">
    <source>
        <dbReference type="RuleBase" id="RU361274"/>
    </source>
</evidence>
<proteinExistence type="inferred from homology"/>
<comment type="catalytic activity">
    <reaction evidence="8">
        <text>adenosine + phosphate = alpha-D-ribose 1-phosphate + adenine</text>
        <dbReference type="Rhea" id="RHEA:27642"/>
        <dbReference type="ChEBI" id="CHEBI:16335"/>
        <dbReference type="ChEBI" id="CHEBI:16708"/>
        <dbReference type="ChEBI" id="CHEBI:43474"/>
        <dbReference type="ChEBI" id="CHEBI:57720"/>
        <dbReference type="EC" id="2.4.2.1"/>
    </reaction>
    <physiologicalReaction direction="left-to-right" evidence="8">
        <dbReference type="Rhea" id="RHEA:27643"/>
    </physiologicalReaction>
</comment>
<dbReference type="InterPro" id="IPR003730">
    <property type="entry name" value="Cu_polyphenol_OxRdtase"/>
</dbReference>
<keyword evidence="5" id="KW-0378">Hydrolase</keyword>
<dbReference type="STRING" id="430453.SAMN04487962_1378"/>
<gene>
    <name evidence="11" type="ORF">SAMN04487962_1378</name>
</gene>
<keyword evidence="12" id="KW-1185">Reference proteome</keyword>
<evidence type="ECO:0000313" key="11">
    <source>
        <dbReference type="EMBL" id="SET88856.1"/>
    </source>
</evidence>
<dbReference type="PANTHER" id="PTHR30616:SF2">
    <property type="entry name" value="PURINE NUCLEOSIDE PHOSPHORYLASE LACC1"/>
    <property type="match status" value="1"/>
</dbReference>
<dbReference type="GO" id="GO:0005507">
    <property type="term" value="F:copper ion binding"/>
    <property type="evidence" value="ECO:0007669"/>
    <property type="project" value="TreeGrafter"/>
</dbReference>
<keyword evidence="6" id="KW-0862">Zinc</keyword>
<comment type="catalytic activity">
    <reaction evidence="1">
        <text>inosine + phosphate = alpha-D-ribose 1-phosphate + hypoxanthine</text>
        <dbReference type="Rhea" id="RHEA:27646"/>
        <dbReference type="ChEBI" id="CHEBI:17368"/>
        <dbReference type="ChEBI" id="CHEBI:17596"/>
        <dbReference type="ChEBI" id="CHEBI:43474"/>
        <dbReference type="ChEBI" id="CHEBI:57720"/>
        <dbReference type="EC" id="2.4.2.1"/>
    </reaction>
    <physiologicalReaction direction="left-to-right" evidence="1">
        <dbReference type="Rhea" id="RHEA:27647"/>
    </physiologicalReaction>
</comment>
<accession>A0A1I0HXP2</accession>
<organism evidence="11 12">
    <name type="scientific">Marinobacter segnicrescens</name>
    <dbReference type="NCBI Taxonomy" id="430453"/>
    <lineage>
        <taxon>Bacteria</taxon>
        <taxon>Pseudomonadati</taxon>
        <taxon>Pseudomonadota</taxon>
        <taxon>Gammaproteobacteria</taxon>
        <taxon>Pseudomonadales</taxon>
        <taxon>Marinobacteraceae</taxon>
        <taxon>Marinobacter</taxon>
    </lineage>
</organism>
<evidence type="ECO:0000256" key="1">
    <source>
        <dbReference type="ARBA" id="ARBA00000553"/>
    </source>
</evidence>
<dbReference type="CDD" id="cd16833">
    <property type="entry name" value="YfiH"/>
    <property type="match status" value="1"/>
</dbReference>
<evidence type="ECO:0000256" key="7">
    <source>
        <dbReference type="ARBA" id="ARBA00047989"/>
    </source>
</evidence>
<keyword evidence="4" id="KW-0479">Metal-binding</keyword>
<reference evidence="12" key="1">
    <citation type="submission" date="2016-10" db="EMBL/GenBank/DDBJ databases">
        <authorList>
            <person name="Varghese N."/>
            <person name="Submissions S."/>
        </authorList>
    </citation>
    <scope>NUCLEOTIDE SEQUENCE [LARGE SCALE GENOMIC DNA]</scope>
    <source>
        <strain evidence="12">CGMCC 1.6489</strain>
    </source>
</reference>
<dbReference type="RefSeq" id="WP_091854987.1">
    <property type="nucleotide sequence ID" value="NZ_FOHZ01000037.1"/>
</dbReference>
<dbReference type="Gene3D" id="3.60.140.10">
    <property type="entry name" value="CNF1/YfiH-like putative cysteine hydrolases"/>
    <property type="match status" value="1"/>
</dbReference>
<dbReference type="OrthoDB" id="4279at2"/>
<dbReference type="PANTHER" id="PTHR30616">
    <property type="entry name" value="UNCHARACTERIZED PROTEIN YFIH"/>
    <property type="match status" value="1"/>
</dbReference>
<comment type="catalytic activity">
    <reaction evidence="7">
        <text>adenosine + H2O + H(+) = inosine + NH4(+)</text>
        <dbReference type="Rhea" id="RHEA:24408"/>
        <dbReference type="ChEBI" id="CHEBI:15377"/>
        <dbReference type="ChEBI" id="CHEBI:15378"/>
        <dbReference type="ChEBI" id="CHEBI:16335"/>
        <dbReference type="ChEBI" id="CHEBI:17596"/>
        <dbReference type="ChEBI" id="CHEBI:28938"/>
        <dbReference type="EC" id="3.5.4.4"/>
    </reaction>
    <physiologicalReaction direction="left-to-right" evidence="7">
        <dbReference type="Rhea" id="RHEA:24409"/>
    </physiologicalReaction>
</comment>
<dbReference type="InterPro" id="IPR038371">
    <property type="entry name" value="Cu_polyphenol_OxRdtase_sf"/>
</dbReference>
<evidence type="ECO:0000256" key="6">
    <source>
        <dbReference type="ARBA" id="ARBA00022833"/>
    </source>
</evidence>
<dbReference type="Proteomes" id="UP000198762">
    <property type="component" value="Unassembled WGS sequence"/>
</dbReference>
<sequence>MSSDLPVLHPEWPAPANVQALCTTRAGGVSSGPWDSMNLGDHVGDNHGDVLENRRRLAHWAHLEPDNFHWLQQVHGTGVAILPGGDRVADAAVADQPGRVCTILTADCLPVLFCDLAGTRVAAAHAGWRGLASGVLENTVQAFPVPEDVMAWLGPAIGPEQFEVGPEVREQFLADSREADPFFDLSPHQPGHFLADIYGLARFRLARVGVTRVFGGGFCTVTEAQRFFSYRRNGQTGRMASCIWLNN</sequence>
<evidence type="ECO:0000313" key="12">
    <source>
        <dbReference type="Proteomes" id="UP000198762"/>
    </source>
</evidence>
<name>A0A1I0HXP2_9GAMM</name>
<evidence type="ECO:0000256" key="4">
    <source>
        <dbReference type="ARBA" id="ARBA00022723"/>
    </source>
</evidence>
<keyword evidence="3" id="KW-0808">Transferase</keyword>
<dbReference type="EMBL" id="FOHZ01000037">
    <property type="protein sequence ID" value="SET88856.1"/>
    <property type="molecule type" value="Genomic_DNA"/>
</dbReference>
<comment type="similarity">
    <text evidence="2 10">Belongs to the purine nucleoside phosphorylase YfiH/LACC1 family.</text>
</comment>
<dbReference type="Pfam" id="PF02578">
    <property type="entry name" value="Cu-oxidase_4"/>
    <property type="match status" value="1"/>
</dbReference>
<dbReference type="AlphaFoldDB" id="A0A1I0HXP2"/>
<dbReference type="NCBIfam" id="TIGR00726">
    <property type="entry name" value="peptidoglycan editing factor PgeF"/>
    <property type="match status" value="1"/>
</dbReference>
<evidence type="ECO:0000256" key="2">
    <source>
        <dbReference type="ARBA" id="ARBA00007353"/>
    </source>
</evidence>
<evidence type="ECO:0000256" key="5">
    <source>
        <dbReference type="ARBA" id="ARBA00022801"/>
    </source>
</evidence>
<protein>
    <recommendedName>
        <fullName evidence="10">Purine nucleoside phosphorylase</fullName>
    </recommendedName>
</protein>
<evidence type="ECO:0000256" key="3">
    <source>
        <dbReference type="ARBA" id="ARBA00022679"/>
    </source>
</evidence>